<dbReference type="PANTHER" id="PTHR24292">
    <property type="entry name" value="CYTOCHROME P450"/>
    <property type="match status" value="1"/>
</dbReference>
<evidence type="ECO:0000256" key="15">
    <source>
        <dbReference type="PIRSR" id="PIRSR602401-1"/>
    </source>
</evidence>
<evidence type="ECO:0000256" key="12">
    <source>
        <dbReference type="ARBA" id="ARBA00023033"/>
    </source>
</evidence>
<keyword evidence="12 16" id="KW-0503">Monooxygenase</keyword>
<dbReference type="CDD" id="cd11056">
    <property type="entry name" value="CYP6-like"/>
    <property type="match status" value="1"/>
</dbReference>
<dbReference type="InterPro" id="IPR017972">
    <property type="entry name" value="Cyt_P450_CS"/>
</dbReference>
<dbReference type="GO" id="GO:0005789">
    <property type="term" value="C:endoplasmic reticulum membrane"/>
    <property type="evidence" value="ECO:0007669"/>
    <property type="project" value="UniProtKB-SubCell"/>
</dbReference>
<evidence type="ECO:0000256" key="13">
    <source>
        <dbReference type="ARBA" id="ARBA00023136"/>
    </source>
</evidence>
<comment type="similarity">
    <text evidence="4 16">Belongs to the cytochrome P450 family.</text>
</comment>
<keyword evidence="6 15" id="KW-0349">Heme</keyword>
<dbReference type="AlphaFoldDB" id="A0A194QM16"/>
<dbReference type="Pfam" id="PF00067">
    <property type="entry name" value="p450"/>
    <property type="match status" value="1"/>
</dbReference>
<evidence type="ECO:0000256" key="1">
    <source>
        <dbReference type="ARBA" id="ARBA00001971"/>
    </source>
</evidence>
<evidence type="ECO:0000256" key="4">
    <source>
        <dbReference type="ARBA" id="ARBA00010617"/>
    </source>
</evidence>
<dbReference type="InterPro" id="IPR036396">
    <property type="entry name" value="Cyt_P450_sf"/>
</dbReference>
<dbReference type="PRINTS" id="PR00463">
    <property type="entry name" value="EP450I"/>
</dbReference>
<keyword evidence="7 15" id="KW-0479">Metal-binding</keyword>
<keyword evidence="11 15" id="KW-0408">Iron</keyword>
<comment type="catalytic activity">
    <reaction evidence="14">
        <text>an organic molecule + reduced [NADPH--hemoprotein reductase] + O2 = an alcohol + oxidized [NADPH--hemoprotein reductase] + H2O + H(+)</text>
        <dbReference type="Rhea" id="RHEA:17149"/>
        <dbReference type="Rhea" id="RHEA-COMP:11964"/>
        <dbReference type="Rhea" id="RHEA-COMP:11965"/>
        <dbReference type="ChEBI" id="CHEBI:15377"/>
        <dbReference type="ChEBI" id="CHEBI:15378"/>
        <dbReference type="ChEBI" id="CHEBI:15379"/>
        <dbReference type="ChEBI" id="CHEBI:30879"/>
        <dbReference type="ChEBI" id="CHEBI:57618"/>
        <dbReference type="ChEBI" id="CHEBI:58210"/>
        <dbReference type="ChEBI" id="CHEBI:142491"/>
        <dbReference type="EC" id="1.14.14.1"/>
    </reaction>
</comment>
<dbReference type="GO" id="GO:0016712">
    <property type="term" value="F:oxidoreductase activity, acting on paired donors, with incorporation or reduction of molecular oxygen, reduced flavin or flavoprotein as one donor, and incorporation of one atom of oxygen"/>
    <property type="evidence" value="ECO:0007669"/>
    <property type="project" value="UniProtKB-EC"/>
</dbReference>
<keyword evidence="9" id="KW-0492">Microsome</keyword>
<organism evidence="17 18">
    <name type="scientific">Papilio xuthus</name>
    <name type="common">Asian swallowtail butterfly</name>
    <dbReference type="NCBI Taxonomy" id="66420"/>
    <lineage>
        <taxon>Eukaryota</taxon>
        <taxon>Metazoa</taxon>
        <taxon>Ecdysozoa</taxon>
        <taxon>Arthropoda</taxon>
        <taxon>Hexapoda</taxon>
        <taxon>Insecta</taxon>
        <taxon>Pterygota</taxon>
        <taxon>Neoptera</taxon>
        <taxon>Endopterygota</taxon>
        <taxon>Lepidoptera</taxon>
        <taxon>Glossata</taxon>
        <taxon>Ditrysia</taxon>
        <taxon>Papilionoidea</taxon>
        <taxon>Papilionidae</taxon>
        <taxon>Papilioninae</taxon>
        <taxon>Papilio</taxon>
    </lineage>
</organism>
<dbReference type="PRINTS" id="PR00385">
    <property type="entry name" value="P450"/>
</dbReference>
<evidence type="ECO:0000313" key="17">
    <source>
        <dbReference type="EMBL" id="KPJ04501.1"/>
    </source>
</evidence>
<dbReference type="Gene3D" id="1.10.630.10">
    <property type="entry name" value="Cytochrome P450"/>
    <property type="match status" value="1"/>
</dbReference>
<evidence type="ECO:0000256" key="9">
    <source>
        <dbReference type="ARBA" id="ARBA00022848"/>
    </source>
</evidence>
<evidence type="ECO:0000256" key="11">
    <source>
        <dbReference type="ARBA" id="ARBA00023004"/>
    </source>
</evidence>
<feature type="binding site" description="axial binding residue" evidence="15">
    <location>
        <position position="400"/>
    </location>
    <ligand>
        <name>heme</name>
        <dbReference type="ChEBI" id="CHEBI:30413"/>
    </ligand>
    <ligandPart>
        <name>Fe</name>
        <dbReference type="ChEBI" id="CHEBI:18248"/>
    </ligandPart>
</feature>
<name>A0A194QM16_PAPXU</name>
<keyword evidence="13" id="KW-0472">Membrane</keyword>
<keyword evidence="8" id="KW-0256">Endoplasmic reticulum</keyword>
<evidence type="ECO:0000256" key="6">
    <source>
        <dbReference type="ARBA" id="ARBA00022617"/>
    </source>
</evidence>
<evidence type="ECO:0000256" key="3">
    <source>
        <dbReference type="ARBA" id="ARBA00004406"/>
    </source>
</evidence>
<dbReference type="FunFam" id="1.10.630.10:FF:000042">
    <property type="entry name" value="Cytochrome P450"/>
    <property type="match status" value="1"/>
</dbReference>
<dbReference type="InterPro" id="IPR050476">
    <property type="entry name" value="Insect_CytP450_Detox"/>
</dbReference>
<dbReference type="EMBL" id="KQ458981">
    <property type="protein sequence ID" value="KPJ04501.1"/>
    <property type="molecule type" value="Genomic_DNA"/>
</dbReference>
<dbReference type="PANTHER" id="PTHR24292:SF93">
    <property type="entry name" value="CYTOCHROME P450 310A1-RELATED"/>
    <property type="match status" value="1"/>
</dbReference>
<dbReference type="InterPro" id="IPR002401">
    <property type="entry name" value="Cyt_P450_E_grp-I"/>
</dbReference>
<dbReference type="InterPro" id="IPR001128">
    <property type="entry name" value="Cyt_P450"/>
</dbReference>
<proteinExistence type="inferred from homology"/>
<evidence type="ECO:0000256" key="7">
    <source>
        <dbReference type="ARBA" id="ARBA00022723"/>
    </source>
</evidence>
<reference evidence="17 18" key="1">
    <citation type="journal article" date="2015" name="Nat. Commun.">
        <title>Outbred genome sequencing and CRISPR/Cas9 gene editing in butterflies.</title>
        <authorList>
            <person name="Li X."/>
            <person name="Fan D."/>
            <person name="Zhang W."/>
            <person name="Liu G."/>
            <person name="Zhang L."/>
            <person name="Zhao L."/>
            <person name="Fang X."/>
            <person name="Chen L."/>
            <person name="Dong Y."/>
            <person name="Chen Y."/>
            <person name="Ding Y."/>
            <person name="Zhao R."/>
            <person name="Feng M."/>
            <person name="Zhu Y."/>
            <person name="Feng Y."/>
            <person name="Jiang X."/>
            <person name="Zhu D."/>
            <person name="Xiang H."/>
            <person name="Feng X."/>
            <person name="Li S."/>
            <person name="Wang J."/>
            <person name="Zhang G."/>
            <person name="Kronforst M.R."/>
            <person name="Wang W."/>
        </authorList>
    </citation>
    <scope>NUCLEOTIDE SEQUENCE [LARGE SCALE GENOMIC DNA]</scope>
    <source>
        <strain evidence="17">Ya'a_city_454_Px</strain>
        <tissue evidence="17">Whole body</tissue>
    </source>
</reference>
<protein>
    <recommendedName>
        <fullName evidence="5">unspecific monooxygenase</fullName>
        <ecNumber evidence="5">1.14.14.1</ecNumber>
    </recommendedName>
</protein>
<evidence type="ECO:0000256" key="8">
    <source>
        <dbReference type="ARBA" id="ARBA00022824"/>
    </source>
</evidence>
<evidence type="ECO:0000313" key="18">
    <source>
        <dbReference type="Proteomes" id="UP000053268"/>
    </source>
</evidence>
<evidence type="ECO:0000256" key="10">
    <source>
        <dbReference type="ARBA" id="ARBA00023002"/>
    </source>
</evidence>
<gene>
    <name evidence="17" type="ORF">RR46_01966</name>
</gene>
<keyword evidence="18" id="KW-1185">Reference proteome</keyword>
<comment type="cofactor">
    <cofactor evidence="1 15">
        <name>heme</name>
        <dbReference type="ChEBI" id="CHEBI:30413"/>
    </cofactor>
</comment>
<evidence type="ECO:0000256" key="16">
    <source>
        <dbReference type="RuleBase" id="RU000461"/>
    </source>
</evidence>
<dbReference type="PROSITE" id="PS00086">
    <property type="entry name" value="CYTOCHROME_P450"/>
    <property type="match status" value="1"/>
</dbReference>
<evidence type="ECO:0000256" key="5">
    <source>
        <dbReference type="ARBA" id="ARBA00012109"/>
    </source>
</evidence>
<dbReference type="Proteomes" id="UP000053268">
    <property type="component" value="Unassembled WGS sequence"/>
</dbReference>
<evidence type="ECO:0000256" key="14">
    <source>
        <dbReference type="ARBA" id="ARBA00047827"/>
    </source>
</evidence>
<evidence type="ECO:0000256" key="2">
    <source>
        <dbReference type="ARBA" id="ARBA00004174"/>
    </source>
</evidence>
<dbReference type="GO" id="GO:0005506">
    <property type="term" value="F:iron ion binding"/>
    <property type="evidence" value="ECO:0007669"/>
    <property type="project" value="InterPro"/>
</dbReference>
<sequence length="452" mass="51994">MESVIRRKHLLMIYKDIYEAYPEEKVVGIYRMTTPCLFLRDLDVIKHVMIKDFELFTDRGIEFSEEGLGLNIFHADGDRWRALRQRFTPLFTLGKLKNMLYLMSDRGDKFINNVEKICESQPEQHIIPLVRKFTMASITACAFGLDLNDELFEALEKMDSVIFNSNYGFELDMMYPGILKKINGSIFAKSIGPFFDNLSKNVIQQRGGVPSNKKDFMDLILELRQKKSIEAMKKHDDAGVTALELTDSVIAAQTFVFYAAGYETSASTMAYMMYELAKNPEIQDKVVEEINEVLLRHNGVITSDTLHDMTYLIQVFHETLRKYPVADLLNRNVKADYPVPGTNVTLKKGQTVIMSGFGIHHDPKYYPDPEKFDPERFSPENVKNRHPCAFLPFGAGPRNCIAKWQVQVCIIKFLSKFRLEPSSKTMAEFKYGPKRLFVYPESGIHLNILPRN</sequence>
<dbReference type="STRING" id="66420.A0A194QM16"/>
<dbReference type="GO" id="GO:0020037">
    <property type="term" value="F:heme binding"/>
    <property type="evidence" value="ECO:0007669"/>
    <property type="project" value="InterPro"/>
</dbReference>
<comment type="subcellular location">
    <subcellularLocation>
        <location evidence="3">Endoplasmic reticulum membrane</location>
        <topology evidence="3">Peripheral membrane protein</topology>
    </subcellularLocation>
    <subcellularLocation>
        <location evidence="2">Microsome membrane</location>
        <topology evidence="2">Peripheral membrane protein</topology>
    </subcellularLocation>
</comment>
<keyword evidence="10 16" id="KW-0560">Oxidoreductase</keyword>
<accession>A0A194QM16</accession>
<dbReference type="EC" id="1.14.14.1" evidence="5"/>
<dbReference type="SUPFAM" id="SSF48264">
    <property type="entry name" value="Cytochrome P450"/>
    <property type="match status" value="1"/>
</dbReference>